<evidence type="ECO:0000313" key="2">
    <source>
        <dbReference type="Proteomes" id="UP000033203"/>
    </source>
</evidence>
<gene>
    <name evidence="1" type="ORF">SR41_00075</name>
</gene>
<name>A0A0D1MJ77_9SPHN</name>
<reference evidence="1 2" key="1">
    <citation type="submission" date="2015-01" db="EMBL/GenBank/DDBJ databases">
        <title>Genome of Sphingomonas taxi strain 30a.</title>
        <authorList>
            <person name="Eevers N."/>
            <person name="Van Hamme J."/>
            <person name="Bottos E."/>
            <person name="Weyens N."/>
            <person name="Vangronsveld J."/>
        </authorList>
    </citation>
    <scope>NUCLEOTIDE SEQUENCE [LARGE SCALE GENOMIC DNA]</scope>
    <source>
        <strain evidence="1 2">30a</strain>
    </source>
</reference>
<dbReference type="Proteomes" id="UP000033203">
    <property type="component" value="Unassembled WGS sequence"/>
</dbReference>
<dbReference type="EMBL" id="JXTP01000001">
    <property type="protein sequence ID" value="KIU30407.1"/>
    <property type="molecule type" value="Genomic_DNA"/>
</dbReference>
<evidence type="ECO:0000313" key="1">
    <source>
        <dbReference type="EMBL" id="KIU30407.1"/>
    </source>
</evidence>
<proteinExistence type="predicted"/>
<organism evidence="1 2">
    <name type="scientific">Sphingomonas melonis</name>
    <dbReference type="NCBI Taxonomy" id="152682"/>
    <lineage>
        <taxon>Bacteria</taxon>
        <taxon>Pseudomonadati</taxon>
        <taxon>Pseudomonadota</taxon>
        <taxon>Alphaproteobacteria</taxon>
        <taxon>Sphingomonadales</taxon>
        <taxon>Sphingomonadaceae</taxon>
        <taxon>Sphingomonas</taxon>
    </lineage>
</organism>
<sequence>MAARMTPLRTAIDIMTGLPIDRDTRRARLLAARRKPVGSIPRRGILSGHWDRGNVVGAFRGGRGSFIAD</sequence>
<comment type="caution">
    <text evidence="1">The sequence shown here is derived from an EMBL/GenBank/DDBJ whole genome shotgun (WGS) entry which is preliminary data.</text>
</comment>
<accession>A0A0D1MJ77</accession>
<dbReference type="PATRIC" id="fig|1549858.7.peg.3457"/>
<protein>
    <submittedName>
        <fullName evidence="1">Uncharacterized protein</fullName>
    </submittedName>
</protein>
<dbReference type="AlphaFoldDB" id="A0A0D1MJ77"/>